<comment type="catalytic activity">
    <reaction evidence="7">
        <text>cutin + H2O = cutin monomers.</text>
        <dbReference type="EC" id="3.1.1.74"/>
    </reaction>
</comment>
<evidence type="ECO:0000256" key="1">
    <source>
        <dbReference type="ARBA" id="ARBA00007534"/>
    </source>
</evidence>
<comment type="similarity">
    <text evidence="1">Belongs to the cutinase family.</text>
</comment>
<dbReference type="PANTHER" id="PTHR48250">
    <property type="entry name" value="CUTINASE 2-RELATED"/>
    <property type="match status" value="1"/>
</dbReference>
<dbReference type="InterPro" id="IPR000675">
    <property type="entry name" value="Cutinase/axe"/>
</dbReference>
<dbReference type="EC" id="3.1.1.74" evidence="2"/>
<evidence type="ECO:0000256" key="7">
    <source>
        <dbReference type="ARBA" id="ARBA00034045"/>
    </source>
</evidence>
<evidence type="ECO:0000313" key="12">
    <source>
        <dbReference type="Proteomes" id="UP000053095"/>
    </source>
</evidence>
<name>A0A510NUZ7_TALPI</name>
<keyword evidence="12" id="KW-1185">Reference proteome</keyword>
<keyword evidence="5" id="KW-0378">Hydrolase</keyword>
<feature type="chain" id="PRO_5021883462" description="cutinase" evidence="10">
    <location>
        <begin position="22"/>
        <end position="252"/>
    </location>
</feature>
<dbReference type="GO" id="GO:0005576">
    <property type="term" value="C:extracellular region"/>
    <property type="evidence" value="ECO:0007669"/>
    <property type="project" value="InterPro"/>
</dbReference>
<dbReference type="Gene3D" id="3.40.50.1820">
    <property type="entry name" value="alpha/beta hydrolase"/>
    <property type="match status" value="1"/>
</dbReference>
<feature type="active site" description="Nucleophile" evidence="8">
    <location>
        <position position="171"/>
    </location>
</feature>
<reference evidence="12" key="1">
    <citation type="journal article" date="2015" name="Genome Announc.">
        <title>Draft genome sequence of Talaromyces cellulolyticus strain Y-94, a source of lignocellulosic biomass-degrading enzymes.</title>
        <authorList>
            <person name="Fujii T."/>
            <person name="Koike H."/>
            <person name="Sawayama S."/>
            <person name="Yano S."/>
            <person name="Inoue H."/>
        </authorList>
    </citation>
    <scope>NUCLEOTIDE SEQUENCE [LARGE SCALE GENOMIC DNA]</scope>
    <source>
        <strain evidence="12">Y-94</strain>
    </source>
</reference>
<evidence type="ECO:0000256" key="3">
    <source>
        <dbReference type="ARBA" id="ARBA00022487"/>
    </source>
</evidence>
<evidence type="ECO:0000313" key="11">
    <source>
        <dbReference type="EMBL" id="GAM36079.1"/>
    </source>
</evidence>
<feature type="active site" description="Proton donor/acceptor" evidence="8">
    <location>
        <position position="236"/>
    </location>
</feature>
<sequence>MRQSTYLTLLSLISSQALTRASPLPLEQRNTVLNEFLSDLLDYLPEINTTINDATTIITDFDALLAKLIGANTTENQLVSGGSCAEYTLIWARGTSEPGNMGVLVGPPLVWALQDVVGTSGLMIQGVNDYSASVAGYLEGGDPSGSSNMASLISKAHSSCPNTKLIAAGYSQGCQVTHNAISQLDATTAAWIYKVLLFGDPDDGQAIPNVDSAKVYTVCHSGDDICLNGDLILVPHLTYAENVVAAAAFATA</sequence>
<dbReference type="PRINTS" id="PR00129">
    <property type="entry name" value="CUTINASE"/>
</dbReference>
<evidence type="ECO:0000256" key="10">
    <source>
        <dbReference type="SAM" id="SignalP"/>
    </source>
</evidence>
<feature type="disulfide bond" evidence="9">
    <location>
        <begin position="84"/>
        <end position="160"/>
    </location>
</feature>
<dbReference type="GO" id="GO:0050525">
    <property type="term" value="F:cutinase activity"/>
    <property type="evidence" value="ECO:0007669"/>
    <property type="project" value="UniProtKB-EC"/>
</dbReference>
<dbReference type="EMBL" id="DF933814">
    <property type="protein sequence ID" value="GAM36079.1"/>
    <property type="molecule type" value="Genomic_DNA"/>
</dbReference>
<accession>A0A510NUZ7</accession>
<evidence type="ECO:0000256" key="4">
    <source>
        <dbReference type="ARBA" id="ARBA00022729"/>
    </source>
</evidence>
<dbReference type="InterPro" id="IPR029058">
    <property type="entry name" value="AB_hydrolase_fold"/>
</dbReference>
<dbReference type="PANTHER" id="PTHR48250:SF1">
    <property type="entry name" value="CUTINASE"/>
    <property type="match status" value="1"/>
</dbReference>
<evidence type="ECO:0000256" key="6">
    <source>
        <dbReference type="ARBA" id="ARBA00023157"/>
    </source>
</evidence>
<evidence type="ECO:0000256" key="8">
    <source>
        <dbReference type="PIRSR" id="PIRSR611150-1"/>
    </source>
</evidence>
<keyword evidence="3" id="KW-0719">Serine esterase</keyword>
<dbReference type="SUPFAM" id="SSF53474">
    <property type="entry name" value="alpha/beta-Hydrolases"/>
    <property type="match status" value="1"/>
</dbReference>
<dbReference type="InterPro" id="IPR011150">
    <property type="entry name" value="Cutinase_monf"/>
</dbReference>
<feature type="disulfide bond" evidence="9">
    <location>
        <begin position="219"/>
        <end position="226"/>
    </location>
</feature>
<feature type="signal peptide" evidence="10">
    <location>
        <begin position="1"/>
        <end position="21"/>
    </location>
</feature>
<evidence type="ECO:0000256" key="2">
    <source>
        <dbReference type="ARBA" id="ARBA00013095"/>
    </source>
</evidence>
<keyword evidence="4 10" id="KW-0732">Signal</keyword>
<evidence type="ECO:0000256" key="5">
    <source>
        <dbReference type="ARBA" id="ARBA00022801"/>
    </source>
</evidence>
<dbReference type="GO" id="GO:0016052">
    <property type="term" value="P:carbohydrate catabolic process"/>
    <property type="evidence" value="ECO:0007669"/>
    <property type="project" value="TreeGrafter"/>
</dbReference>
<evidence type="ECO:0000256" key="9">
    <source>
        <dbReference type="PIRSR" id="PIRSR611150-2"/>
    </source>
</evidence>
<protein>
    <recommendedName>
        <fullName evidence="2">cutinase</fullName>
        <ecNumber evidence="2">3.1.1.74</ecNumber>
    </recommendedName>
</protein>
<dbReference type="AlphaFoldDB" id="A0A510NUZ7"/>
<dbReference type="Proteomes" id="UP000053095">
    <property type="component" value="Unassembled WGS sequence"/>
</dbReference>
<proteinExistence type="inferred from homology"/>
<keyword evidence="6 9" id="KW-1015">Disulfide bond</keyword>
<organism evidence="11 12">
    <name type="scientific">Talaromyces pinophilus</name>
    <name type="common">Penicillium pinophilum</name>
    <dbReference type="NCBI Taxonomy" id="128442"/>
    <lineage>
        <taxon>Eukaryota</taxon>
        <taxon>Fungi</taxon>
        <taxon>Dikarya</taxon>
        <taxon>Ascomycota</taxon>
        <taxon>Pezizomycotina</taxon>
        <taxon>Eurotiomycetes</taxon>
        <taxon>Eurotiomycetidae</taxon>
        <taxon>Eurotiales</taxon>
        <taxon>Trichocomaceae</taxon>
        <taxon>Talaromyces</taxon>
        <taxon>Talaromyces sect. Talaromyces</taxon>
    </lineage>
</organism>
<gene>
    <name evidence="11" type="ORF">TCE0_018f04886</name>
</gene>
<feature type="active site" evidence="8">
    <location>
        <position position="223"/>
    </location>
</feature>
<dbReference type="Pfam" id="PF01083">
    <property type="entry name" value="Cutinase"/>
    <property type="match status" value="1"/>
</dbReference>
<dbReference type="SMART" id="SM01110">
    <property type="entry name" value="Cutinase"/>
    <property type="match status" value="1"/>
</dbReference>